<dbReference type="InterPro" id="IPR019318">
    <property type="entry name" value="Gua_nucleotide_exch_fac_Ric8"/>
</dbReference>
<dbReference type="Pfam" id="PF10165">
    <property type="entry name" value="Ric8"/>
    <property type="match status" value="1"/>
</dbReference>
<comment type="similarity">
    <text evidence="1">Belongs to the synembryn family.</text>
</comment>
<dbReference type="GO" id="GO:0007186">
    <property type="term" value="P:G protein-coupled receptor signaling pathway"/>
    <property type="evidence" value="ECO:0007669"/>
    <property type="project" value="TreeGrafter"/>
</dbReference>
<gene>
    <name evidence="5" type="ORF">E1B28_005047</name>
</gene>
<organism evidence="5 6">
    <name type="scientific">Marasmius oreades</name>
    <name type="common">fairy-ring Marasmius</name>
    <dbReference type="NCBI Taxonomy" id="181124"/>
    <lineage>
        <taxon>Eukaryota</taxon>
        <taxon>Fungi</taxon>
        <taxon>Dikarya</taxon>
        <taxon>Basidiomycota</taxon>
        <taxon>Agaricomycotina</taxon>
        <taxon>Agaricomycetes</taxon>
        <taxon>Agaricomycetidae</taxon>
        <taxon>Agaricales</taxon>
        <taxon>Marasmiineae</taxon>
        <taxon>Marasmiaceae</taxon>
        <taxon>Marasmius</taxon>
    </lineage>
</organism>
<evidence type="ECO:0000313" key="6">
    <source>
        <dbReference type="Proteomes" id="UP001049176"/>
    </source>
</evidence>
<dbReference type="GeneID" id="66074123"/>
<evidence type="ECO:0000313" key="5">
    <source>
        <dbReference type="EMBL" id="KAG7097727.1"/>
    </source>
</evidence>
<dbReference type="KEGG" id="more:E1B28_005047"/>
<keyword evidence="6" id="KW-1185">Reference proteome</keyword>
<dbReference type="EMBL" id="CM032182">
    <property type="protein sequence ID" value="KAG7097727.1"/>
    <property type="molecule type" value="Genomic_DNA"/>
</dbReference>
<evidence type="ECO:0000256" key="2">
    <source>
        <dbReference type="ARBA" id="ARBA00022658"/>
    </source>
</evidence>
<protein>
    <submittedName>
        <fullName evidence="5">Uncharacterized protein</fullName>
    </submittedName>
</protein>
<feature type="region of interest" description="Disordered" evidence="4">
    <location>
        <begin position="407"/>
        <end position="427"/>
    </location>
</feature>
<feature type="compositionally biased region" description="Polar residues" evidence="4">
    <location>
        <begin position="348"/>
        <end position="361"/>
    </location>
</feature>
<dbReference type="GO" id="GO:0005737">
    <property type="term" value="C:cytoplasm"/>
    <property type="evidence" value="ECO:0007669"/>
    <property type="project" value="TreeGrafter"/>
</dbReference>
<proteinExistence type="inferred from homology"/>
<evidence type="ECO:0000256" key="3">
    <source>
        <dbReference type="ARBA" id="ARBA00023186"/>
    </source>
</evidence>
<feature type="region of interest" description="Disordered" evidence="4">
    <location>
        <begin position="314"/>
        <end position="390"/>
    </location>
</feature>
<dbReference type="PANTHER" id="PTHR12425">
    <property type="entry name" value="SYNEMBRYN"/>
    <property type="match status" value="1"/>
</dbReference>
<evidence type="ECO:0000256" key="1">
    <source>
        <dbReference type="ARBA" id="ARBA00009049"/>
    </source>
</evidence>
<comment type="caution">
    <text evidence="5">The sequence shown here is derived from an EMBL/GenBank/DDBJ whole genome shotgun (WGS) entry which is preliminary data.</text>
</comment>
<name>A0A9P7UZY8_9AGAR</name>
<dbReference type="RefSeq" id="XP_043014197.1">
    <property type="nucleotide sequence ID" value="XM_043149591.1"/>
</dbReference>
<feature type="region of interest" description="Disordered" evidence="4">
    <location>
        <begin position="235"/>
        <end position="256"/>
    </location>
</feature>
<dbReference type="PANTHER" id="PTHR12425:SF5">
    <property type="entry name" value="SYNEMBRYN"/>
    <property type="match status" value="1"/>
</dbReference>
<feature type="compositionally biased region" description="Polar residues" evidence="4">
    <location>
        <begin position="323"/>
        <end position="335"/>
    </location>
</feature>
<reference evidence="5" key="1">
    <citation type="journal article" date="2021" name="Genome Biol. Evol.">
        <title>The assembled and annotated genome of the fairy-ring fungus Marasmius oreades.</title>
        <authorList>
            <person name="Hiltunen M."/>
            <person name="Ament-Velasquez S.L."/>
            <person name="Johannesson H."/>
        </authorList>
    </citation>
    <scope>NUCLEOTIDE SEQUENCE</scope>
    <source>
        <strain evidence="5">03SP1</strain>
    </source>
</reference>
<keyword evidence="3" id="KW-0143">Chaperone</keyword>
<dbReference type="Proteomes" id="UP001049176">
    <property type="component" value="Chromosome 2"/>
</dbReference>
<feature type="compositionally biased region" description="Polar residues" evidence="4">
    <location>
        <begin position="378"/>
        <end position="390"/>
    </location>
</feature>
<keyword evidence="2" id="KW-0344">Guanine-nucleotide releasing factor</keyword>
<dbReference type="OrthoDB" id="5585685at2759"/>
<evidence type="ECO:0000256" key="4">
    <source>
        <dbReference type="SAM" id="MobiDB-lite"/>
    </source>
</evidence>
<dbReference type="AlphaFoldDB" id="A0A9P7UZY8"/>
<dbReference type="GO" id="GO:0001965">
    <property type="term" value="F:G-protein alpha-subunit binding"/>
    <property type="evidence" value="ECO:0007669"/>
    <property type="project" value="TreeGrafter"/>
</dbReference>
<accession>A0A9P7UZY8</accession>
<dbReference type="GO" id="GO:0005085">
    <property type="term" value="F:guanyl-nucleotide exchange factor activity"/>
    <property type="evidence" value="ECO:0007669"/>
    <property type="project" value="UniProtKB-KW"/>
</dbReference>
<sequence length="734" mass="79758">MADMLHAYSLLTASSTRSHVSDVLQTIIDTLPSTIEQSSRAELIQLLIKDLRTAGSKTSRLTQKDASHALLALKTLGKSPEGSEYLVTPSGLSALLAIATNMKDDHEATRETLRCIANTMLLFDEARYKFVTKEVGGGDICVGMLHKARDPQHLFILSRILFLSTTSPSTFLLSLVEDKRHGQTITEIISTKLDVLLARLLAGAKLAREAMSELLKFTFNLLLHYPKLISVDKTHSRTSTTARSRNSSKHDDNDRYWSPKLDGLLPPLLRVYHSLPTTFPSPLSAPLTHVIHSLIYMPVSEKSLIPIWLGSSGSSPTRRSPSYPQSNGHTHNYSRPMSIAVPNANGRPLTSYTQVPSQQPSLGVPRSRHSIDSPPSPQDQTFSIGNTTPPKQTTLDKALSVLSLSVATGKHRRSPSPLPPHKGTGPGMDVVQRTLDLLDVSFAHYMPGCVEPYSLGVKERVRMEYQVQATQTQAGSASPYTSSWKTATMGSISSSSGLGNGSGVSSPATALTLTPSINGSGTPELSDILTPLVTLLTRLCFADCRTRIRVANWLIPLSLFLSSSWSSSSSLPSSAHQDRYSPTTTNTPLYKQQTFLGRCLRILLCTHPTIAKLKEVVGELFWVASGEDAWVLSSRLGYPLVKELLASKGVMSEPTTPAPTPLPKGPEIGFKWEGGVMDIRRMPAAAAAAAAGLNEEMTEEEKEGELEKMFGWLDRLEMSGRSGPGMGTGTGRRR</sequence>